<dbReference type="Proteomes" id="UP000789860">
    <property type="component" value="Unassembled WGS sequence"/>
</dbReference>
<sequence>LEQARIRSNYDELNNKKRKLNNFLDTDDLLEDNNLDISECSSKEIKRIRNDQGLNRLLKKI</sequence>
<evidence type="ECO:0000313" key="2">
    <source>
        <dbReference type="Proteomes" id="UP000789860"/>
    </source>
</evidence>
<protein>
    <submittedName>
        <fullName evidence="1">2335_t:CDS:1</fullName>
    </submittedName>
</protein>
<name>A0ACA9MCT2_9GLOM</name>
<dbReference type="EMBL" id="CAJVPM010011576">
    <property type="protein sequence ID" value="CAG8582182.1"/>
    <property type="molecule type" value="Genomic_DNA"/>
</dbReference>
<evidence type="ECO:0000313" key="1">
    <source>
        <dbReference type="EMBL" id="CAG8582182.1"/>
    </source>
</evidence>
<accession>A0ACA9MCT2</accession>
<comment type="caution">
    <text evidence="1">The sequence shown here is derived from an EMBL/GenBank/DDBJ whole genome shotgun (WGS) entry which is preliminary data.</text>
</comment>
<gene>
    <name evidence="1" type="ORF">SCALOS_LOCUS6248</name>
</gene>
<proteinExistence type="predicted"/>
<reference evidence="1" key="1">
    <citation type="submission" date="2021-06" db="EMBL/GenBank/DDBJ databases">
        <authorList>
            <person name="Kallberg Y."/>
            <person name="Tangrot J."/>
            <person name="Rosling A."/>
        </authorList>
    </citation>
    <scope>NUCLEOTIDE SEQUENCE</scope>
    <source>
        <strain evidence="1">AU212A</strain>
    </source>
</reference>
<organism evidence="1 2">
    <name type="scientific">Scutellospora calospora</name>
    <dbReference type="NCBI Taxonomy" id="85575"/>
    <lineage>
        <taxon>Eukaryota</taxon>
        <taxon>Fungi</taxon>
        <taxon>Fungi incertae sedis</taxon>
        <taxon>Mucoromycota</taxon>
        <taxon>Glomeromycotina</taxon>
        <taxon>Glomeromycetes</taxon>
        <taxon>Diversisporales</taxon>
        <taxon>Gigasporaceae</taxon>
        <taxon>Scutellospora</taxon>
    </lineage>
</organism>
<keyword evidence="2" id="KW-1185">Reference proteome</keyword>
<feature type="non-terminal residue" evidence="1">
    <location>
        <position position="1"/>
    </location>
</feature>